<gene>
    <name evidence="1" type="ORF">SM124_14855</name>
</gene>
<protein>
    <submittedName>
        <fullName evidence="1">Uncharacterized protein</fullName>
    </submittedName>
</protein>
<dbReference type="Proteomes" id="UP001290455">
    <property type="component" value="Unassembled WGS sequence"/>
</dbReference>
<proteinExistence type="predicted"/>
<evidence type="ECO:0000313" key="1">
    <source>
        <dbReference type="EMBL" id="MDZ5472995.1"/>
    </source>
</evidence>
<accession>A0ABU5J0Q0</accession>
<name>A0ABU5J0Q0_9BACI</name>
<organism evidence="1 2">
    <name type="scientific">Robertmurraya mangrovi</name>
    <dbReference type="NCBI Taxonomy" id="3098077"/>
    <lineage>
        <taxon>Bacteria</taxon>
        <taxon>Bacillati</taxon>
        <taxon>Bacillota</taxon>
        <taxon>Bacilli</taxon>
        <taxon>Bacillales</taxon>
        <taxon>Bacillaceae</taxon>
        <taxon>Robertmurraya</taxon>
    </lineage>
</organism>
<comment type="caution">
    <text evidence="1">The sequence shown here is derived from an EMBL/GenBank/DDBJ whole genome shotgun (WGS) entry which is preliminary data.</text>
</comment>
<sequence length="144" mass="15463">MGLVCSCGVLVDAFVERDQVMIEGVMGTVTGSLTYLADVCVDRLDTSTLSLQFDQTEGGTDNSFTFTATEITTVVCRREGQNCEVTVEGFGTVNGETFPFEAVFRDQVEQAAVDIVQSFEIIGFFDQTGANTIDQGSIIALGCE</sequence>
<reference evidence="1 2" key="1">
    <citation type="submission" date="2023-11" db="EMBL/GenBank/DDBJ databases">
        <title>Bacillus jintuensis, isolated from a mudflat on the Beibu Gulf coast.</title>
        <authorList>
            <person name="Li M."/>
        </authorList>
    </citation>
    <scope>NUCLEOTIDE SEQUENCE [LARGE SCALE GENOMIC DNA]</scope>
    <source>
        <strain evidence="1 2">31A1R</strain>
    </source>
</reference>
<dbReference type="EMBL" id="JAXOFX010000010">
    <property type="protein sequence ID" value="MDZ5472995.1"/>
    <property type="molecule type" value="Genomic_DNA"/>
</dbReference>
<evidence type="ECO:0000313" key="2">
    <source>
        <dbReference type="Proteomes" id="UP001290455"/>
    </source>
</evidence>
<keyword evidence="2" id="KW-1185">Reference proteome</keyword>
<dbReference type="RefSeq" id="WP_322447297.1">
    <property type="nucleotide sequence ID" value="NZ_JAXOFX010000010.1"/>
</dbReference>